<evidence type="ECO:0000256" key="1">
    <source>
        <dbReference type="ARBA" id="ARBA00004651"/>
    </source>
</evidence>
<feature type="domain" description="DUF3817" evidence="7">
    <location>
        <begin position="26"/>
        <end position="116"/>
    </location>
</feature>
<keyword evidence="4 6" id="KW-1133">Transmembrane helix</keyword>
<keyword evidence="2" id="KW-1003">Cell membrane</keyword>
<keyword evidence="5 6" id="KW-0472">Membrane</keyword>
<evidence type="ECO:0000259" key="7">
    <source>
        <dbReference type="Pfam" id="PF12823"/>
    </source>
</evidence>
<dbReference type="EMBL" id="CP134879">
    <property type="protein sequence ID" value="WNM23979.1"/>
    <property type="molecule type" value="Genomic_DNA"/>
</dbReference>
<protein>
    <submittedName>
        <fullName evidence="8">DUF3817 domain-containing protein</fullName>
    </submittedName>
</protein>
<dbReference type="Pfam" id="PF12823">
    <property type="entry name" value="DUF3817"/>
    <property type="match status" value="1"/>
</dbReference>
<feature type="transmembrane region" description="Helical" evidence="6">
    <location>
        <begin position="30"/>
        <end position="49"/>
    </location>
</feature>
<evidence type="ECO:0000256" key="6">
    <source>
        <dbReference type="SAM" id="Phobius"/>
    </source>
</evidence>
<dbReference type="RefSeq" id="WP_313497312.1">
    <property type="nucleotide sequence ID" value="NZ_CP134879.1"/>
</dbReference>
<dbReference type="Proteomes" id="UP001304125">
    <property type="component" value="Chromosome"/>
</dbReference>
<evidence type="ECO:0000256" key="2">
    <source>
        <dbReference type="ARBA" id="ARBA00022475"/>
    </source>
</evidence>
<evidence type="ECO:0000313" key="9">
    <source>
        <dbReference type="Proteomes" id="UP001304125"/>
    </source>
</evidence>
<keyword evidence="3 6" id="KW-0812">Transmembrane</keyword>
<evidence type="ECO:0000313" key="8">
    <source>
        <dbReference type="EMBL" id="WNM23979.1"/>
    </source>
</evidence>
<gene>
    <name evidence="8" type="ORF">RN606_11515</name>
</gene>
<dbReference type="InterPro" id="IPR023845">
    <property type="entry name" value="DUF3817_TM"/>
</dbReference>
<feature type="transmembrane region" description="Helical" evidence="6">
    <location>
        <begin position="61"/>
        <end position="85"/>
    </location>
</feature>
<dbReference type="AlphaFoldDB" id="A0AA96F576"/>
<sequence length="124" mass="13627">MTDPAVEPTAEASGAGMDPRLAGDVRRYKVMAIITGTLLLTVFLGLIRYAFGLTDGPVDTFFTAVAIVHGWVFMVYLVTVVMLWMRMRWSIPRLIYMAAGGVVPTLSFFAERRIAREVAGSVNP</sequence>
<dbReference type="PANTHER" id="PTHR40077">
    <property type="entry name" value="MEMBRANE PROTEIN-RELATED"/>
    <property type="match status" value="1"/>
</dbReference>
<keyword evidence="9" id="KW-1185">Reference proteome</keyword>
<accession>A0AA96F576</accession>
<organism evidence="8 9">
    <name type="scientific">Demequina capsici</name>
    <dbReference type="NCBI Taxonomy" id="3075620"/>
    <lineage>
        <taxon>Bacteria</taxon>
        <taxon>Bacillati</taxon>
        <taxon>Actinomycetota</taxon>
        <taxon>Actinomycetes</taxon>
        <taxon>Micrococcales</taxon>
        <taxon>Demequinaceae</taxon>
        <taxon>Demequina</taxon>
    </lineage>
</organism>
<proteinExistence type="predicted"/>
<name>A0AA96F576_9MICO</name>
<reference evidence="8 9" key="1">
    <citation type="submission" date="2023-09" db="EMBL/GenBank/DDBJ databases">
        <title>Demequina sp. a novel bacteria isolated from Capsicum annuum.</title>
        <authorList>
            <person name="Humaira Z."/>
            <person name="Lee J."/>
            <person name="Cho D."/>
        </authorList>
    </citation>
    <scope>NUCLEOTIDE SEQUENCE [LARGE SCALE GENOMIC DNA]</scope>
    <source>
        <strain evidence="8 9">OYTSA14</strain>
    </source>
</reference>
<dbReference type="GO" id="GO:0005886">
    <property type="term" value="C:plasma membrane"/>
    <property type="evidence" value="ECO:0007669"/>
    <property type="project" value="UniProtKB-SubCell"/>
</dbReference>
<evidence type="ECO:0000256" key="5">
    <source>
        <dbReference type="ARBA" id="ARBA00023136"/>
    </source>
</evidence>
<dbReference type="NCBIfam" id="TIGR03954">
    <property type="entry name" value="integ_memb_HG"/>
    <property type="match status" value="1"/>
</dbReference>
<dbReference type="PANTHER" id="PTHR40077:SF2">
    <property type="entry name" value="MEMBRANE PROTEIN"/>
    <property type="match status" value="1"/>
</dbReference>
<evidence type="ECO:0000256" key="3">
    <source>
        <dbReference type="ARBA" id="ARBA00022692"/>
    </source>
</evidence>
<comment type="subcellular location">
    <subcellularLocation>
        <location evidence="1">Cell membrane</location>
        <topology evidence="1">Multi-pass membrane protein</topology>
    </subcellularLocation>
</comment>
<evidence type="ECO:0000256" key="4">
    <source>
        <dbReference type="ARBA" id="ARBA00022989"/>
    </source>
</evidence>